<reference evidence="1 2" key="1">
    <citation type="journal article" date="2013" name="Nature">
        <title>Insights into bilaterian evolution from three spiralian genomes.</title>
        <authorList>
            <person name="Simakov O."/>
            <person name="Marletaz F."/>
            <person name="Cho S.J."/>
            <person name="Edsinger-Gonzales E."/>
            <person name="Havlak P."/>
            <person name="Hellsten U."/>
            <person name="Kuo D.H."/>
            <person name="Larsson T."/>
            <person name="Lv J."/>
            <person name="Arendt D."/>
            <person name="Savage R."/>
            <person name="Osoegawa K."/>
            <person name="de Jong P."/>
            <person name="Grimwood J."/>
            <person name="Chapman J.A."/>
            <person name="Shapiro H."/>
            <person name="Aerts A."/>
            <person name="Otillar R.P."/>
            <person name="Terry A.Y."/>
            <person name="Boore J.L."/>
            <person name="Grigoriev I.V."/>
            <person name="Lindberg D.R."/>
            <person name="Seaver E.C."/>
            <person name="Weisblat D.A."/>
            <person name="Putnam N.H."/>
            <person name="Rokhsar D.S."/>
        </authorList>
    </citation>
    <scope>NUCLEOTIDE SEQUENCE [LARGE SCALE GENOMIC DNA]</scope>
</reference>
<dbReference type="GeneID" id="20242360"/>
<dbReference type="HOGENOM" id="CLU_1706265_0_0_1"/>
<organism evidence="1 2">
    <name type="scientific">Lottia gigantea</name>
    <name type="common">Giant owl limpet</name>
    <dbReference type="NCBI Taxonomy" id="225164"/>
    <lineage>
        <taxon>Eukaryota</taxon>
        <taxon>Metazoa</taxon>
        <taxon>Spiralia</taxon>
        <taxon>Lophotrochozoa</taxon>
        <taxon>Mollusca</taxon>
        <taxon>Gastropoda</taxon>
        <taxon>Patellogastropoda</taxon>
        <taxon>Lottioidea</taxon>
        <taxon>Lottiidae</taxon>
        <taxon>Lottia</taxon>
    </lineage>
</organism>
<proteinExistence type="predicted"/>
<sequence length="154" mass="17659">MVTEMSESKNLLNNKSELSSEEKFEILVFDVLYNSAVAQSPLVPDKSQIVLVDKVTIQLARSNEESRKITIQRIRSSGGVLKITIQRTRSSEESRKITIQRTRSSSEVSKSVYKQMLTDGRTDGRTDRRADGSADNIRTHREMCAYKNRRWTPY</sequence>
<evidence type="ECO:0000313" key="1">
    <source>
        <dbReference type="EMBL" id="ESP00228.1"/>
    </source>
</evidence>
<dbReference type="EMBL" id="KB200814">
    <property type="protein sequence ID" value="ESP00228.1"/>
    <property type="molecule type" value="Genomic_DNA"/>
</dbReference>
<dbReference type="Proteomes" id="UP000030746">
    <property type="component" value="Unassembled WGS sequence"/>
</dbReference>
<keyword evidence="2" id="KW-1185">Reference proteome</keyword>
<dbReference type="AlphaFoldDB" id="V4ASH6"/>
<gene>
    <name evidence="1" type="ORF">LOTGIDRAFT_173389</name>
</gene>
<dbReference type="CTD" id="20242360"/>
<name>V4ASH6_LOTGI</name>
<dbReference type="RefSeq" id="XP_009049113.1">
    <property type="nucleotide sequence ID" value="XM_009050865.1"/>
</dbReference>
<accession>V4ASH6</accession>
<evidence type="ECO:0000313" key="2">
    <source>
        <dbReference type="Proteomes" id="UP000030746"/>
    </source>
</evidence>
<dbReference type="KEGG" id="lgi:LOTGIDRAFT_173389"/>
<protein>
    <submittedName>
        <fullName evidence="1">Uncharacterized protein</fullName>
    </submittedName>
</protein>